<dbReference type="Proteomes" id="UP001431209">
    <property type="component" value="Unassembled WGS sequence"/>
</dbReference>
<dbReference type="EMBL" id="JAOPGA020000376">
    <property type="protein sequence ID" value="KAL0478392.1"/>
    <property type="molecule type" value="Genomic_DNA"/>
</dbReference>
<keyword evidence="1" id="KW-0479">Metal-binding</keyword>
<feature type="domain" description="SWIM-type" evidence="3">
    <location>
        <begin position="66"/>
        <end position="99"/>
    </location>
</feature>
<keyword evidence="1" id="KW-0862">Zinc</keyword>
<comment type="caution">
    <text evidence="4">The sequence shown here is derived from an EMBL/GenBank/DDBJ whole genome shotgun (WGS) entry which is preliminary data.</text>
</comment>
<evidence type="ECO:0000256" key="2">
    <source>
        <dbReference type="SAM" id="MobiDB-lite"/>
    </source>
</evidence>
<proteinExistence type="predicted"/>
<sequence>MKNKDYNERFKPTSRRSTSNRHALQRLKEAKAIIKTGMKKVYSVKRIRNAPAYLFKVTNLKNKYEYHTDIKHFDCSCMDYFHGGGKPCKHIDMLCLDHIAKQKIKVDTSKPDIVHRAVISHYWPALAKSPRSIHMLSNPRAASKQLMKPARGYSTSPNRKRLLQQLELSKQAKKKGREAEPDVDDSDSDSSVVSGFGGADLFHQDESADASSETLEQLEALERAEGADTNPSTTLTRKRKRTATVSPAEKLSTDPPAETQTSTTPIKRRRKVFVNGVYSSKQRRISTSNSIEDGELVVISHSGVKLGEGMFYSNIEWHSTALPQHYGVVGITAVTTTFPLILPLAEPGMGKRTKWNEFKVNDFIGLPLDWLVVKQ</sequence>
<feature type="region of interest" description="Disordered" evidence="2">
    <location>
        <begin position="221"/>
        <end position="265"/>
    </location>
</feature>
<dbReference type="InterPro" id="IPR007527">
    <property type="entry name" value="Znf_SWIM"/>
</dbReference>
<dbReference type="AlphaFoldDB" id="A0AAW2YMK8"/>
<evidence type="ECO:0000256" key="1">
    <source>
        <dbReference type="PROSITE-ProRule" id="PRU00325"/>
    </source>
</evidence>
<name>A0AAW2YMK8_9EUKA</name>
<evidence type="ECO:0000259" key="3">
    <source>
        <dbReference type="PROSITE" id="PS50966"/>
    </source>
</evidence>
<feature type="compositionally biased region" description="Basic and acidic residues" evidence="2">
    <location>
        <begin position="1"/>
        <end position="11"/>
    </location>
</feature>
<dbReference type="GO" id="GO:0008270">
    <property type="term" value="F:zinc ion binding"/>
    <property type="evidence" value="ECO:0007669"/>
    <property type="project" value="UniProtKB-KW"/>
</dbReference>
<dbReference type="PROSITE" id="PS50966">
    <property type="entry name" value="ZF_SWIM"/>
    <property type="match status" value="1"/>
</dbReference>
<accession>A0AAW2YMK8</accession>
<keyword evidence="1" id="KW-0863">Zinc-finger</keyword>
<keyword evidence="5" id="KW-1185">Reference proteome</keyword>
<protein>
    <recommendedName>
        <fullName evidence="3">SWIM-type domain-containing protein</fullName>
    </recommendedName>
</protein>
<feature type="region of interest" description="Disordered" evidence="2">
    <location>
        <begin position="139"/>
        <end position="199"/>
    </location>
</feature>
<gene>
    <name evidence="4" type="ORF">AKO1_007836</name>
</gene>
<feature type="region of interest" description="Disordered" evidence="2">
    <location>
        <begin position="1"/>
        <end position="20"/>
    </location>
</feature>
<organism evidence="4 5">
    <name type="scientific">Acrasis kona</name>
    <dbReference type="NCBI Taxonomy" id="1008807"/>
    <lineage>
        <taxon>Eukaryota</taxon>
        <taxon>Discoba</taxon>
        <taxon>Heterolobosea</taxon>
        <taxon>Tetramitia</taxon>
        <taxon>Eutetramitia</taxon>
        <taxon>Acrasidae</taxon>
        <taxon>Acrasis</taxon>
    </lineage>
</organism>
<reference evidence="4 5" key="1">
    <citation type="submission" date="2024-03" db="EMBL/GenBank/DDBJ databases">
        <title>The Acrasis kona genome and developmental transcriptomes reveal deep origins of eukaryotic multicellular pathways.</title>
        <authorList>
            <person name="Sheikh S."/>
            <person name="Fu C.-J."/>
            <person name="Brown M.W."/>
            <person name="Baldauf S.L."/>
        </authorList>
    </citation>
    <scope>NUCLEOTIDE SEQUENCE [LARGE SCALE GENOMIC DNA]</scope>
    <source>
        <strain evidence="4 5">ATCC MYA-3509</strain>
    </source>
</reference>
<evidence type="ECO:0000313" key="4">
    <source>
        <dbReference type="EMBL" id="KAL0478392.1"/>
    </source>
</evidence>
<evidence type="ECO:0000313" key="5">
    <source>
        <dbReference type="Proteomes" id="UP001431209"/>
    </source>
</evidence>